<sequence>MEENKQQLLSKAVPYRKQFTEGRFRNKLRQVAQVGKRPLELSLTLYYAFRDPATPAWCKTVILGVLGYFISVVDAIPDLTPVLGYTDDVGMMIAALAVLGTHISPQHTERARARVASLLAEPLR</sequence>
<dbReference type="Pfam" id="PF06803">
    <property type="entry name" value="DUF1232"/>
    <property type="match status" value="1"/>
</dbReference>
<dbReference type="RefSeq" id="WP_136549259.1">
    <property type="nucleotide sequence ID" value="NZ_CP031093.1"/>
</dbReference>
<keyword evidence="7" id="KW-1185">Reference proteome</keyword>
<keyword evidence="3" id="KW-1133">Transmembrane helix</keyword>
<evidence type="ECO:0000313" key="7">
    <source>
        <dbReference type="Proteomes" id="UP000298049"/>
    </source>
</evidence>
<dbReference type="PIRSF" id="PIRSF031804">
    <property type="entry name" value="UCP031804"/>
    <property type="match status" value="1"/>
</dbReference>
<organism evidence="6 7">
    <name type="scientific">Hydrocarboniclastica marina</name>
    <dbReference type="NCBI Taxonomy" id="2259620"/>
    <lineage>
        <taxon>Bacteria</taxon>
        <taxon>Pseudomonadati</taxon>
        <taxon>Pseudomonadota</taxon>
        <taxon>Gammaproteobacteria</taxon>
        <taxon>Alteromonadales</taxon>
        <taxon>Alteromonadaceae</taxon>
        <taxon>Hydrocarboniclastica</taxon>
    </lineage>
</organism>
<dbReference type="OrthoDB" id="9804184at2"/>
<feature type="domain" description="DUF1232" evidence="5">
    <location>
        <begin position="59"/>
        <end position="92"/>
    </location>
</feature>
<reference evidence="6 7" key="1">
    <citation type="submission" date="2018-07" db="EMBL/GenBank/DDBJ databases">
        <title>Marsedoiliclastica nanhaica gen. nov. sp. nov., a novel marine hydrocarbonoclastic bacterium isolated from an in-situ enriched hydrocarbon-degrading consortium in deep-sea sediment.</title>
        <authorList>
            <person name="Dong C."/>
            <person name="Ma T."/>
            <person name="Liu R."/>
            <person name="Shao Z."/>
        </authorList>
    </citation>
    <scope>NUCLEOTIDE SEQUENCE [LARGE SCALE GENOMIC DNA]</scope>
    <source>
        <strain evidence="7">soil36-7</strain>
    </source>
</reference>
<keyword evidence="4" id="KW-0472">Membrane</keyword>
<dbReference type="KEGG" id="hmi:soil367_11745"/>
<protein>
    <submittedName>
        <fullName evidence="6">DUF1232 domain-containing protein</fullName>
    </submittedName>
</protein>
<evidence type="ECO:0000256" key="1">
    <source>
        <dbReference type="ARBA" id="ARBA00004127"/>
    </source>
</evidence>
<comment type="subcellular location">
    <subcellularLocation>
        <location evidence="1">Endomembrane system</location>
        <topology evidence="1">Multi-pass membrane protein</topology>
    </subcellularLocation>
</comment>
<dbReference type="InterPro" id="IPR010652">
    <property type="entry name" value="DUF1232"/>
</dbReference>
<evidence type="ECO:0000259" key="5">
    <source>
        <dbReference type="Pfam" id="PF06803"/>
    </source>
</evidence>
<keyword evidence="2" id="KW-0812">Transmembrane</keyword>
<accession>A0A4V1D8V9</accession>
<dbReference type="InterPro" id="IPR016983">
    <property type="entry name" value="UCP031804"/>
</dbReference>
<evidence type="ECO:0000256" key="2">
    <source>
        <dbReference type="ARBA" id="ARBA00022692"/>
    </source>
</evidence>
<dbReference type="EMBL" id="CP031093">
    <property type="protein sequence ID" value="QCF26550.1"/>
    <property type="molecule type" value="Genomic_DNA"/>
</dbReference>
<dbReference type="GO" id="GO:0012505">
    <property type="term" value="C:endomembrane system"/>
    <property type="evidence" value="ECO:0007669"/>
    <property type="project" value="UniProtKB-SubCell"/>
</dbReference>
<dbReference type="Proteomes" id="UP000298049">
    <property type="component" value="Chromosome"/>
</dbReference>
<evidence type="ECO:0000256" key="4">
    <source>
        <dbReference type="ARBA" id="ARBA00023136"/>
    </source>
</evidence>
<dbReference type="AlphaFoldDB" id="A0A4V1D8V9"/>
<gene>
    <name evidence="6" type="ORF">soil367_11745</name>
</gene>
<evidence type="ECO:0000256" key="3">
    <source>
        <dbReference type="ARBA" id="ARBA00022989"/>
    </source>
</evidence>
<name>A0A4V1D8V9_9ALTE</name>
<proteinExistence type="predicted"/>
<evidence type="ECO:0000313" key="6">
    <source>
        <dbReference type="EMBL" id="QCF26550.1"/>
    </source>
</evidence>